<dbReference type="AlphaFoldDB" id="A0A9W9JD91"/>
<dbReference type="Proteomes" id="UP001150879">
    <property type="component" value="Unassembled WGS sequence"/>
</dbReference>
<dbReference type="EMBL" id="JAPQKP010000004">
    <property type="protein sequence ID" value="KAJ5193866.1"/>
    <property type="molecule type" value="Genomic_DNA"/>
</dbReference>
<accession>A0A9W9JD91</accession>
<comment type="caution">
    <text evidence="1">The sequence shown here is derived from an EMBL/GenBank/DDBJ whole genome shotgun (WGS) entry which is preliminary data.</text>
</comment>
<proteinExistence type="predicted"/>
<evidence type="ECO:0000313" key="2">
    <source>
        <dbReference type="Proteomes" id="UP001150879"/>
    </source>
</evidence>
<evidence type="ECO:0000313" key="1">
    <source>
        <dbReference type="EMBL" id="KAJ5193866.1"/>
    </source>
</evidence>
<keyword evidence="2" id="KW-1185">Reference proteome</keyword>
<sequence>MRTNQWSGNCTLESPANGQLKWKLDWTERNLELQDVTGKKLAKLRPGKSGERLLEIHVPHDSHFFELILLSAWTTRLMNKAQNKTTDKILKSALGGGGGVSWYRQL</sequence>
<gene>
    <name evidence="1" type="ORF">N7472_006332</name>
</gene>
<name>A0A9W9JD91_9EURO</name>
<reference evidence="1" key="2">
    <citation type="journal article" date="2023" name="IMA Fungus">
        <title>Comparative genomic study of the Penicillium genus elucidates a diverse pangenome and 15 lateral gene transfer events.</title>
        <authorList>
            <person name="Petersen C."/>
            <person name="Sorensen T."/>
            <person name="Nielsen M.R."/>
            <person name="Sondergaard T.E."/>
            <person name="Sorensen J.L."/>
            <person name="Fitzpatrick D.A."/>
            <person name="Frisvad J.C."/>
            <person name="Nielsen K.L."/>
        </authorList>
    </citation>
    <scope>NUCLEOTIDE SEQUENCE</scope>
    <source>
        <strain evidence="1">IBT 16849</strain>
    </source>
</reference>
<reference evidence="1" key="1">
    <citation type="submission" date="2022-11" db="EMBL/GenBank/DDBJ databases">
        <authorList>
            <person name="Petersen C."/>
        </authorList>
    </citation>
    <scope>NUCLEOTIDE SEQUENCE</scope>
    <source>
        <strain evidence="1">IBT 16849</strain>
    </source>
</reference>
<organism evidence="1 2">
    <name type="scientific">Penicillium cf. griseofulvum</name>
    <dbReference type="NCBI Taxonomy" id="2972120"/>
    <lineage>
        <taxon>Eukaryota</taxon>
        <taxon>Fungi</taxon>
        <taxon>Dikarya</taxon>
        <taxon>Ascomycota</taxon>
        <taxon>Pezizomycotina</taxon>
        <taxon>Eurotiomycetes</taxon>
        <taxon>Eurotiomycetidae</taxon>
        <taxon>Eurotiales</taxon>
        <taxon>Aspergillaceae</taxon>
        <taxon>Penicillium</taxon>
    </lineage>
</organism>
<protein>
    <submittedName>
        <fullName evidence="1">Uncharacterized protein</fullName>
    </submittedName>
</protein>